<evidence type="ECO:0000256" key="3">
    <source>
        <dbReference type="ARBA" id="ARBA00022448"/>
    </source>
</evidence>
<dbReference type="GO" id="GO:0005886">
    <property type="term" value="C:plasma membrane"/>
    <property type="evidence" value="ECO:0007669"/>
    <property type="project" value="UniProtKB-SubCell"/>
</dbReference>
<dbReference type="InterPro" id="IPR035906">
    <property type="entry name" value="MetI-like_sf"/>
</dbReference>
<dbReference type="InterPro" id="IPR000515">
    <property type="entry name" value="MetI-like"/>
</dbReference>
<dbReference type="KEGG" id="gdi:GDI3813"/>
<keyword evidence="7 9" id="KW-1133">Transmembrane helix</keyword>
<protein>
    <recommendedName>
        <fullName evidence="10">Phosphate transport system permease protein</fullName>
    </recommendedName>
</protein>
<dbReference type="CDD" id="cd06261">
    <property type="entry name" value="TM_PBP2"/>
    <property type="match status" value="1"/>
</dbReference>
<proteinExistence type="inferred from homology"/>
<reference evidence="12 13" key="1">
    <citation type="journal article" date="2009" name="BMC Genomics">
        <title>Complete genome sequence of the sugarcane nitrogen-fixing endophyte Gluconacetobacter diazotrophicus Pal5.</title>
        <authorList>
            <person name="Bertalan M."/>
            <person name="Albano R."/>
            <person name="Padua V."/>
            <person name="Rouws L."/>
            <person name="Rojas C."/>
            <person name="Hemerly A."/>
            <person name="Teixeira K."/>
            <person name="Schwab S."/>
            <person name="Araujo J."/>
            <person name="Oliveira A."/>
            <person name="Franca L."/>
            <person name="Magalhaes V."/>
            <person name="Alqueres S."/>
            <person name="Cardoso A."/>
            <person name="Almeida W."/>
            <person name="Loureiro M.M."/>
            <person name="Nogueira E."/>
            <person name="Cidade D."/>
            <person name="Oliveira D."/>
            <person name="Simao T."/>
            <person name="Macedo J."/>
            <person name="Valadao A."/>
            <person name="Dreschsel M."/>
            <person name="Freitas F."/>
            <person name="Vidal M."/>
            <person name="Guedes H."/>
            <person name="Rodrigues E."/>
            <person name="Meneses C."/>
            <person name="Brioso P."/>
            <person name="Pozzer L."/>
            <person name="Figueiredo D."/>
            <person name="Montano H."/>
            <person name="Junior J."/>
            <person name="Filho G."/>
            <person name="Flores V."/>
            <person name="Ferreira B."/>
            <person name="Branco A."/>
            <person name="Gonzalez P."/>
            <person name="Guillobel H."/>
            <person name="Lemos M."/>
            <person name="Seibel L."/>
            <person name="Macedo J."/>
            <person name="Alves-Ferreira M."/>
            <person name="Sachetto-Martins G."/>
            <person name="Coelho A."/>
            <person name="Santos E."/>
            <person name="Amaral G."/>
            <person name="Neves A."/>
            <person name="Pacheco A.B."/>
            <person name="Carvalho D."/>
            <person name="Lery L."/>
            <person name="Bisch P."/>
            <person name="Rossle S.C."/>
            <person name="Urmenyi T."/>
            <person name="Kruger W.V."/>
            <person name="Martins O."/>
            <person name="Baldani J.I."/>
            <person name="Ferreira P.C."/>
        </authorList>
    </citation>
    <scope>NUCLEOTIDE SEQUENCE [LARGE SCALE GENOMIC DNA]</scope>
    <source>
        <strain evidence="13">ATCC 49037 / DSM 5601 / CCUG 37298 / CIP 103539 / LMG 7603 / PAl5</strain>
    </source>
</reference>
<comment type="function">
    <text evidence="10">Part of the binding-protein-dependent transport system for phosphate; probably responsible for the translocation of the substrate across the membrane.</text>
</comment>
<keyword evidence="5 10" id="KW-0592">Phosphate transport</keyword>
<evidence type="ECO:0000256" key="6">
    <source>
        <dbReference type="ARBA" id="ARBA00022692"/>
    </source>
</evidence>
<evidence type="ECO:0000256" key="7">
    <source>
        <dbReference type="ARBA" id="ARBA00022989"/>
    </source>
</evidence>
<evidence type="ECO:0000313" key="13">
    <source>
        <dbReference type="Proteomes" id="UP000001176"/>
    </source>
</evidence>
<name>A9H9V6_GLUDA</name>
<evidence type="ECO:0000256" key="8">
    <source>
        <dbReference type="ARBA" id="ARBA00023136"/>
    </source>
</evidence>
<keyword evidence="13" id="KW-1185">Reference proteome</keyword>
<evidence type="ECO:0000313" key="12">
    <source>
        <dbReference type="EMBL" id="CAP57756.1"/>
    </source>
</evidence>
<sequence>MKRDGPKAMGGGKRDGIGNGWMQQMPQPVVRGAAPPGRSAIGFTGNTDGIMGRVAGDRLFAGVVRACALSILVLMGGLVAVLAWGGVSAWSAFGPGFVWSTVWNPVTEHFGAAAPMFGSVVTTVLALLFAVPLAFGIAFWLVEMAPAVVAAPIGMAVQLLAAVPSIIFGMWGFFVIVPVMARYVQPWVNHHLGPVPVLGAVLRSAPYGTGLLTGGLVLAVMVTPFVCAVMRDVFMAMPAQVRESAYGLGATRWEVMRSVTLPWSRPALIGGIMLGMGRALGETMAVTFVIGNTNRIGWSLFAPGNTIASLIALEFPESPAGSLKLSSLLALGFILMVISFLTLACSRLLLRRGGV</sequence>
<evidence type="ECO:0000256" key="2">
    <source>
        <dbReference type="ARBA" id="ARBA00007069"/>
    </source>
</evidence>
<dbReference type="NCBIfam" id="TIGR02138">
    <property type="entry name" value="phosphate_pstC"/>
    <property type="match status" value="1"/>
</dbReference>
<keyword evidence="8 9" id="KW-0472">Membrane</keyword>
<feature type="transmembrane region" description="Helical" evidence="9">
    <location>
        <begin position="211"/>
        <end position="230"/>
    </location>
</feature>
<feature type="domain" description="ABC transmembrane type-1" evidence="11">
    <location>
        <begin position="116"/>
        <end position="346"/>
    </location>
</feature>
<keyword evidence="10" id="KW-0997">Cell inner membrane</keyword>
<dbReference type="Pfam" id="PF00528">
    <property type="entry name" value="BPD_transp_1"/>
    <property type="match status" value="1"/>
</dbReference>
<accession>A9H9V6</accession>
<evidence type="ECO:0000256" key="10">
    <source>
        <dbReference type="RuleBase" id="RU363054"/>
    </source>
</evidence>
<evidence type="ECO:0000256" key="9">
    <source>
        <dbReference type="RuleBase" id="RU363032"/>
    </source>
</evidence>
<feature type="transmembrane region" description="Helical" evidence="9">
    <location>
        <begin position="68"/>
        <end position="93"/>
    </location>
</feature>
<gene>
    <name evidence="12" type="primary">pstC</name>
    <name evidence="12" type="ordered locus">GDI3813</name>
</gene>
<feature type="transmembrane region" description="Helical" evidence="9">
    <location>
        <begin position="113"/>
        <end position="141"/>
    </location>
</feature>
<dbReference type="PANTHER" id="PTHR30425">
    <property type="entry name" value="PHOSPHATE TRANSPORT SYSTEM PERMEASE PROTEIN PST"/>
    <property type="match status" value="1"/>
</dbReference>
<dbReference type="Proteomes" id="UP000001176">
    <property type="component" value="Chromosome"/>
</dbReference>
<dbReference type="Gene3D" id="1.10.3720.10">
    <property type="entry name" value="MetI-like"/>
    <property type="match status" value="1"/>
</dbReference>
<dbReference type="PROSITE" id="PS50928">
    <property type="entry name" value="ABC_TM1"/>
    <property type="match status" value="1"/>
</dbReference>
<dbReference type="GO" id="GO:0006817">
    <property type="term" value="P:phosphate ion transport"/>
    <property type="evidence" value="ECO:0007669"/>
    <property type="project" value="UniProtKB-KW"/>
</dbReference>
<organism evidence="12 13">
    <name type="scientific">Gluconacetobacter diazotrophicus (strain ATCC 49037 / DSM 5601 / CCUG 37298 / CIP 103539 / LMG 7603 / PAl5)</name>
    <dbReference type="NCBI Taxonomy" id="272568"/>
    <lineage>
        <taxon>Bacteria</taxon>
        <taxon>Pseudomonadati</taxon>
        <taxon>Pseudomonadota</taxon>
        <taxon>Alphaproteobacteria</taxon>
        <taxon>Acetobacterales</taxon>
        <taxon>Acetobacteraceae</taxon>
        <taxon>Gluconacetobacter</taxon>
    </lineage>
</organism>
<feature type="transmembrane region" description="Helical" evidence="9">
    <location>
        <begin position="153"/>
        <end position="177"/>
    </location>
</feature>
<dbReference type="AlphaFoldDB" id="A9H9V6"/>
<dbReference type="EMBL" id="AM889285">
    <property type="protein sequence ID" value="CAP57756.1"/>
    <property type="molecule type" value="Genomic_DNA"/>
</dbReference>
<feature type="transmembrane region" description="Helical" evidence="9">
    <location>
        <begin position="328"/>
        <end position="350"/>
    </location>
</feature>
<comment type="similarity">
    <text evidence="2 10">Belongs to the binding-protein-dependent transport system permease family. CysTW subfamily.</text>
</comment>
<dbReference type="InterPro" id="IPR011864">
    <property type="entry name" value="Phosphate_PstC"/>
</dbReference>
<comment type="subcellular location">
    <subcellularLocation>
        <location evidence="10">Cell inner membrane</location>
        <topology evidence="10">Multi-pass membrane protein</topology>
    </subcellularLocation>
    <subcellularLocation>
        <location evidence="1 9">Cell membrane</location>
        <topology evidence="1 9">Multi-pass membrane protein</topology>
    </subcellularLocation>
</comment>
<dbReference type="InterPro" id="IPR051124">
    <property type="entry name" value="Phosphate_Transport_Permease"/>
</dbReference>
<feature type="transmembrane region" description="Helical" evidence="9">
    <location>
        <begin position="296"/>
        <end position="316"/>
    </location>
</feature>
<dbReference type="SUPFAM" id="SSF161098">
    <property type="entry name" value="MetI-like"/>
    <property type="match status" value="1"/>
</dbReference>
<dbReference type="PANTHER" id="PTHR30425:SF1">
    <property type="entry name" value="PHOSPHATE TRANSPORT SYSTEM PERMEASE PROTEIN PSTC"/>
    <property type="match status" value="1"/>
</dbReference>
<evidence type="ECO:0000256" key="4">
    <source>
        <dbReference type="ARBA" id="ARBA00022475"/>
    </source>
</evidence>
<evidence type="ECO:0000256" key="1">
    <source>
        <dbReference type="ARBA" id="ARBA00004651"/>
    </source>
</evidence>
<evidence type="ECO:0000256" key="5">
    <source>
        <dbReference type="ARBA" id="ARBA00022592"/>
    </source>
</evidence>
<keyword evidence="4" id="KW-1003">Cell membrane</keyword>
<keyword evidence="6 9" id="KW-0812">Transmembrane</keyword>
<evidence type="ECO:0000259" key="11">
    <source>
        <dbReference type="PROSITE" id="PS50928"/>
    </source>
</evidence>
<dbReference type="GO" id="GO:0005315">
    <property type="term" value="F:phosphate transmembrane transporter activity"/>
    <property type="evidence" value="ECO:0007669"/>
    <property type="project" value="InterPro"/>
</dbReference>
<keyword evidence="3 9" id="KW-0813">Transport</keyword>